<accession>A0ABV5Z3C0</accession>
<proteinExistence type="predicted"/>
<protein>
    <submittedName>
        <fullName evidence="5">Biotin-dependent carboxyltransferase family protein</fullName>
    </submittedName>
</protein>
<dbReference type="InterPro" id="IPR029000">
    <property type="entry name" value="Cyclophilin-like_dom_sf"/>
</dbReference>
<keyword evidence="1" id="KW-0547">Nucleotide-binding</keyword>
<comment type="caution">
    <text evidence="5">The sequence shown here is derived from an EMBL/GenBank/DDBJ whole genome shotgun (WGS) entry which is preliminary data.</text>
</comment>
<dbReference type="SUPFAM" id="SSF50891">
    <property type="entry name" value="Cyclophilin-like"/>
    <property type="match status" value="1"/>
</dbReference>
<evidence type="ECO:0000313" key="5">
    <source>
        <dbReference type="EMBL" id="MFB9860196.1"/>
    </source>
</evidence>
<dbReference type="InterPro" id="IPR052708">
    <property type="entry name" value="PxpC"/>
</dbReference>
<evidence type="ECO:0000256" key="3">
    <source>
        <dbReference type="ARBA" id="ARBA00022840"/>
    </source>
</evidence>
<keyword evidence="2" id="KW-0378">Hydrolase</keyword>
<evidence type="ECO:0000313" key="6">
    <source>
        <dbReference type="Proteomes" id="UP001589740"/>
    </source>
</evidence>
<dbReference type="InterPro" id="IPR003778">
    <property type="entry name" value="CT_A_B"/>
</dbReference>
<sequence length="330" mass="35344">MTGILKVLKPGVYTTVQDLGRYGHQSEGFSPAGAMDYRAFRLANQLLGNTENAAALEMTLQGGTFEVLSDTFIATAGAEMPIDIDGSSHPSGIAIPVLKGSIITIGAAASGARTYLAVAGGFKVRRVLGSASTHARSGIGGYSGRPLKASDRLAAYGGQVHKIAQQRVQIPAGDDVVHVVPGQQFERFDEAMQHTFFEGEYELTKDADRMGARLKGPELEADSHDVLSEPTQLGSIQVPKGGQPIVLLNDRQTAGGYAKIATVVRADIPKFVQKQPGETIRFKAVTVEEATDMYKAEMARIEDGAYMKPNNDFRAHIRPVSKKIEKLMGG</sequence>
<dbReference type="PANTHER" id="PTHR43309:SF5">
    <property type="entry name" value="5-OXOPROLINASE SUBUNIT C"/>
    <property type="match status" value="1"/>
</dbReference>
<feature type="domain" description="Carboxyltransferase" evidence="4">
    <location>
        <begin position="26"/>
        <end position="300"/>
    </location>
</feature>
<dbReference type="NCBIfam" id="TIGR00724">
    <property type="entry name" value="urea_amlyse_rel"/>
    <property type="match status" value="1"/>
</dbReference>
<evidence type="ECO:0000256" key="1">
    <source>
        <dbReference type="ARBA" id="ARBA00022741"/>
    </source>
</evidence>
<dbReference type="SMART" id="SM00797">
    <property type="entry name" value="AHS2"/>
    <property type="match status" value="1"/>
</dbReference>
<keyword evidence="6" id="KW-1185">Reference proteome</keyword>
<organism evidence="5 6">
    <name type="scientific">Salinicoccus siamensis</name>
    <dbReference type="NCBI Taxonomy" id="381830"/>
    <lineage>
        <taxon>Bacteria</taxon>
        <taxon>Bacillati</taxon>
        <taxon>Bacillota</taxon>
        <taxon>Bacilli</taxon>
        <taxon>Bacillales</taxon>
        <taxon>Staphylococcaceae</taxon>
        <taxon>Salinicoccus</taxon>
    </lineage>
</organism>
<evidence type="ECO:0000256" key="2">
    <source>
        <dbReference type="ARBA" id="ARBA00022801"/>
    </source>
</evidence>
<dbReference type="EMBL" id="JBHMAH010000009">
    <property type="protein sequence ID" value="MFB9860196.1"/>
    <property type="molecule type" value="Genomic_DNA"/>
</dbReference>
<dbReference type="PANTHER" id="PTHR43309">
    <property type="entry name" value="5-OXOPROLINASE SUBUNIT C"/>
    <property type="match status" value="1"/>
</dbReference>
<dbReference type="Proteomes" id="UP001589740">
    <property type="component" value="Unassembled WGS sequence"/>
</dbReference>
<keyword evidence="3" id="KW-0067">ATP-binding</keyword>
<name>A0ABV5Z3C0_9STAP</name>
<reference evidence="5 6" key="1">
    <citation type="submission" date="2024-09" db="EMBL/GenBank/DDBJ databases">
        <authorList>
            <person name="Sun Q."/>
            <person name="Mori K."/>
        </authorList>
    </citation>
    <scope>NUCLEOTIDE SEQUENCE [LARGE SCALE GENOMIC DNA]</scope>
    <source>
        <strain evidence="5 6">JCM 12822</strain>
    </source>
</reference>
<dbReference type="RefSeq" id="WP_380569792.1">
    <property type="nucleotide sequence ID" value="NZ_JBHMAH010000009.1"/>
</dbReference>
<dbReference type="Gene3D" id="2.40.100.10">
    <property type="entry name" value="Cyclophilin-like"/>
    <property type="match status" value="1"/>
</dbReference>
<dbReference type="Pfam" id="PF02626">
    <property type="entry name" value="CT_A_B"/>
    <property type="match status" value="1"/>
</dbReference>
<evidence type="ECO:0000259" key="4">
    <source>
        <dbReference type="SMART" id="SM00797"/>
    </source>
</evidence>
<gene>
    <name evidence="5" type="ORF">ACFFLE_03630</name>
</gene>